<dbReference type="PANTHER" id="PTHR37477:SF1">
    <property type="entry name" value="COBALT-PRECORRIN-5A HYDROLASE"/>
    <property type="match status" value="1"/>
</dbReference>
<sequence length="148" mass="14744">MIVAGIGSRKGVSEADVLAAIDAVCAAHGVERAALSALATTAHKSDEPAIRAVAVGLGIKLEIVADEQAAAVETLTRSSLSRDVAGTASVSEAAALIAAGSGAKLLGPRLSHGGATCALAVSKETVQENARDVYTPRFVGLNQRGSAV</sequence>
<reference evidence="2" key="1">
    <citation type="submission" date="2020-09" db="EMBL/GenBank/DDBJ databases">
        <title>Genome seq and assembly of Tianweitania sp.</title>
        <authorList>
            <person name="Chhetri G."/>
        </authorList>
    </citation>
    <scope>NUCLEOTIDE SEQUENCE</scope>
    <source>
        <strain evidence="2">Rool2</strain>
    </source>
</reference>
<dbReference type="PANTHER" id="PTHR37477">
    <property type="entry name" value="COBALT-PRECORRIN-5A HYDROLASE"/>
    <property type="match status" value="1"/>
</dbReference>
<proteinExistence type="predicted"/>
<dbReference type="Pfam" id="PF01890">
    <property type="entry name" value="CbiG_C"/>
    <property type="match status" value="1"/>
</dbReference>
<evidence type="ECO:0000259" key="1">
    <source>
        <dbReference type="Pfam" id="PF01890"/>
    </source>
</evidence>
<comment type="caution">
    <text evidence="2">The sequence shown here is derived from an EMBL/GenBank/DDBJ whole genome shotgun (WGS) entry which is preliminary data.</text>
</comment>
<name>A0A8J6U4P9_9HYPH</name>
<evidence type="ECO:0000313" key="3">
    <source>
        <dbReference type="Proteomes" id="UP000643405"/>
    </source>
</evidence>
<dbReference type="AlphaFoldDB" id="A0A8J6U4P9"/>
<dbReference type="SUPFAM" id="SSF159664">
    <property type="entry name" value="CobE/GbiG C-terminal domain-like"/>
    <property type="match status" value="1"/>
</dbReference>
<dbReference type="GO" id="GO:0009236">
    <property type="term" value="P:cobalamin biosynthetic process"/>
    <property type="evidence" value="ECO:0007669"/>
    <property type="project" value="InterPro"/>
</dbReference>
<dbReference type="InterPro" id="IPR002750">
    <property type="entry name" value="CobE/GbiG_C"/>
</dbReference>
<dbReference type="Proteomes" id="UP000643405">
    <property type="component" value="Unassembled WGS sequence"/>
</dbReference>
<dbReference type="Gene3D" id="3.30.420.180">
    <property type="entry name" value="CobE/GbiG C-terminal domain"/>
    <property type="match status" value="1"/>
</dbReference>
<dbReference type="InterPro" id="IPR036518">
    <property type="entry name" value="CobE/GbiG_C_sf"/>
</dbReference>
<organism evidence="2 3">
    <name type="scientific">Oryzicola mucosus</name>
    <dbReference type="NCBI Taxonomy" id="2767425"/>
    <lineage>
        <taxon>Bacteria</taxon>
        <taxon>Pseudomonadati</taxon>
        <taxon>Pseudomonadota</taxon>
        <taxon>Alphaproteobacteria</taxon>
        <taxon>Hyphomicrobiales</taxon>
        <taxon>Phyllobacteriaceae</taxon>
        <taxon>Oryzicola</taxon>
    </lineage>
</organism>
<accession>A0A8J6U4P9</accession>
<keyword evidence="3" id="KW-1185">Reference proteome</keyword>
<dbReference type="EMBL" id="JACVVX010000002">
    <property type="protein sequence ID" value="MBD0414805.1"/>
    <property type="molecule type" value="Genomic_DNA"/>
</dbReference>
<protein>
    <submittedName>
        <fullName evidence="2">Cobalamin biosynthesis protein</fullName>
    </submittedName>
</protein>
<feature type="domain" description="CobE/GbiG C-terminal" evidence="1">
    <location>
        <begin position="2"/>
        <end position="120"/>
    </location>
</feature>
<evidence type="ECO:0000313" key="2">
    <source>
        <dbReference type="EMBL" id="MBD0414805.1"/>
    </source>
</evidence>
<dbReference type="InterPro" id="IPR052553">
    <property type="entry name" value="CbiG_hydrolase"/>
</dbReference>
<gene>
    <name evidence="2" type="ORF">ICI42_09080</name>
</gene>